<evidence type="ECO:0000313" key="1">
    <source>
        <dbReference type="EMBL" id="SMB79559.1"/>
    </source>
</evidence>
<reference evidence="1 2" key="1">
    <citation type="submission" date="2017-04" db="EMBL/GenBank/DDBJ databases">
        <authorList>
            <person name="Afonso C.L."/>
            <person name="Miller P.J."/>
            <person name="Scott M.A."/>
            <person name="Spackman E."/>
            <person name="Goraichik I."/>
            <person name="Dimitrov K.M."/>
            <person name="Suarez D.L."/>
            <person name="Swayne D.E."/>
        </authorList>
    </citation>
    <scope>NUCLEOTIDE SEQUENCE [LARGE SCALE GENOMIC DNA]</scope>
    <source>
        <strain evidence="1 2">DSM 11622</strain>
    </source>
</reference>
<dbReference type="EMBL" id="FWWW01000009">
    <property type="protein sequence ID" value="SMB79559.1"/>
    <property type="molecule type" value="Genomic_DNA"/>
</dbReference>
<dbReference type="AlphaFoldDB" id="A0A1W1UET5"/>
<sequence>MNGAKNKMTFLIESRQWLPYTLFTESISWLHKQNKLSIAFHSPFPSSLIELGAYLPHRPVSLKRELEWSKSLINVYNKQIQEYIFLRKKVQELTLLGNFSNAIDTLTLIQKQFGFSFWWIKYSLALHQLNKGIESQKKLANNFKNQFASQSASRYIIHQLSILNEPSVTPSRFVDEIKEEISGFSLTNDWKLKLIYHITGEAQQTLEDALQILRLSTADSLIDTYEAFINISQVAFITEISNQDKQVLLNSLLNINLSIKDPRIDSLLFALSLGEIGKPEIKYLQNSSRQLVKDNNSAVNERTIIFQPCVGNLISASLENLNKPGKDLYTRLSSYLSAVLFKTKDADLSATEIDRIALMLPGLEVASLVRAIAKYELQPEPAGRQYIIKEIIENKTLFFKNQFNYTFSSALSFHPLILKYIPSDILTPLTLYALKESDISKSNFLCTTSEVDEQNVYQENENIYNRALFALNNESFDQCIELAQELIQSNTGYYEASGIKLLIYSLLKKGNFIESINTATKSYLKNPELAHILPIRELADRVDKQLRRDMKSDLSLTILFDIYTRTIDGAYESILRKSVSAALFGNGVTRPSELKDKEDEFDNAHLIYFLKYTCLPEIIYIAGDYTEGTSSLLEERIKILKWLIELDPSNLLEYDSEILDYTRKIVLQTRRVEVEQSKIEYNLEGLIRAAEKTVKENYERYIAYINAGIENNPNGEPLQRSSKASIPLIPISIPINEVSELLKSIAIDLMDIFVKDRNYGMDGFLATRIRHNELESEMLSSVIALKLVTTRTLEGKYKFNEYWLNEIKTQMPDKADNLHLHLSEFAYSYDNLIKEINEQWVRIRRDSNDYGLIEISNNSIDYDNLVTIINDRKLTFIDLCSLLFHTFFTILEIGLNTIRQKLNNEAKSRAITLVDTLELQVLNTDFHNTTLLNSVRELRVTIPRSIDKIISWLKPSKENSNEPLRFDYIIQIAIDMAKHYNPGFSAELHLDETEGCHVEGIYVNACTIIFMILFQNTIRRAGLGHHPSVVVKCNVIDDNIRCCVINRIGQEIDINQTIKKVNCVMESCADESYREKARGESGTGLYRIYDAIKNVIKCEPNLNIIVTNDRTFEVSFQLPQAKQ</sequence>
<protein>
    <submittedName>
        <fullName evidence="1">Uncharacterized protein</fullName>
    </submittedName>
</protein>
<organism evidence="1 2">
    <name type="scientific">Hymenobacter roseosalivarius DSM 11622</name>
    <dbReference type="NCBI Taxonomy" id="645990"/>
    <lineage>
        <taxon>Bacteria</taxon>
        <taxon>Pseudomonadati</taxon>
        <taxon>Bacteroidota</taxon>
        <taxon>Cytophagia</taxon>
        <taxon>Cytophagales</taxon>
        <taxon>Hymenobacteraceae</taxon>
        <taxon>Hymenobacter</taxon>
    </lineage>
</organism>
<accession>A0A1W1UET5</accession>
<name>A0A1W1UET5_9BACT</name>
<gene>
    <name evidence="1" type="ORF">SAMN00120144_4115</name>
</gene>
<proteinExistence type="predicted"/>
<keyword evidence="2" id="KW-1185">Reference proteome</keyword>
<dbReference type="STRING" id="645990.SAMN00120144_4115"/>
<dbReference type="Proteomes" id="UP000192266">
    <property type="component" value="Unassembled WGS sequence"/>
</dbReference>
<evidence type="ECO:0000313" key="2">
    <source>
        <dbReference type="Proteomes" id="UP000192266"/>
    </source>
</evidence>